<organism evidence="1">
    <name type="scientific">Candidatus Electrothrix aestuarii</name>
    <dbReference type="NCBI Taxonomy" id="3062594"/>
    <lineage>
        <taxon>Bacteria</taxon>
        <taxon>Pseudomonadati</taxon>
        <taxon>Thermodesulfobacteriota</taxon>
        <taxon>Desulfobulbia</taxon>
        <taxon>Desulfobulbales</taxon>
        <taxon>Desulfobulbaceae</taxon>
        <taxon>Candidatus Electrothrix</taxon>
    </lineage>
</organism>
<gene>
    <name evidence="1" type="ORF">Q3M24_22885</name>
</gene>
<evidence type="ECO:0000313" key="1">
    <source>
        <dbReference type="EMBL" id="XCN75497.1"/>
    </source>
</evidence>
<dbReference type="InterPro" id="IPR029060">
    <property type="entry name" value="PIN-like_dom_sf"/>
</dbReference>
<accession>A0AAU8M2G8</accession>
<dbReference type="InterPro" id="IPR016541">
    <property type="entry name" value="UCP008505"/>
</dbReference>
<sequence>MDSNVFIQAKNAHYHFSICPGFWDWLVLRAGTVGSISPVLEELQNGNDELKDWAKEIKHSHFFADVTEPAVQEIFRSIASYAVENHSQRVAEHFLSGADPWLIAFAKVHGCTAVTHEAYNPQTKRKILIPNVCHEFEVDYTDCFTMLKNLNVRFVLEESRNGQ</sequence>
<dbReference type="AlphaFoldDB" id="A0AAU8M2G8"/>
<name>A0AAU8M2G8_9BACT</name>
<reference evidence="1" key="2">
    <citation type="submission" date="2024-06" db="EMBL/GenBank/DDBJ databases">
        <authorList>
            <person name="Plum-Jensen L.E."/>
            <person name="Schramm A."/>
            <person name="Marshall I.P.G."/>
        </authorList>
    </citation>
    <scope>NUCLEOTIDE SEQUENCE</scope>
    <source>
        <strain evidence="1">Rat1</strain>
    </source>
</reference>
<dbReference type="EMBL" id="CP159373">
    <property type="protein sequence ID" value="XCN75497.1"/>
    <property type="molecule type" value="Genomic_DNA"/>
</dbReference>
<protein>
    <submittedName>
        <fullName evidence="1">DUF4411 family protein</fullName>
    </submittedName>
</protein>
<proteinExistence type="predicted"/>
<reference evidence="1" key="1">
    <citation type="journal article" date="2024" name="Syst. Appl. Microbiol.">
        <title>First single-strain enrichments of Electrothrix cable bacteria, description of E. aestuarii sp. nov. and E. rattekaaiensis sp. nov., and proposal of a cable bacteria taxonomy following the rules of the SeqCode.</title>
        <authorList>
            <person name="Plum-Jensen L.E."/>
            <person name="Schramm A."/>
            <person name="Marshall I.P.G."/>
        </authorList>
    </citation>
    <scope>NUCLEOTIDE SEQUENCE</scope>
    <source>
        <strain evidence="1">Rat1</strain>
    </source>
</reference>
<dbReference type="Pfam" id="PF14367">
    <property type="entry name" value="DUF4411"/>
    <property type="match status" value="1"/>
</dbReference>
<dbReference type="KEGG" id="eaj:Q3M24_22885"/>
<dbReference type="SUPFAM" id="SSF88723">
    <property type="entry name" value="PIN domain-like"/>
    <property type="match status" value="1"/>
</dbReference>